<accession>A0A2M9Z9Z8</accession>
<proteinExistence type="inferred from homology"/>
<dbReference type="PANTHER" id="PTHR13887:SF14">
    <property type="entry name" value="DISULFIDE BOND FORMATION PROTEIN D"/>
    <property type="match status" value="1"/>
</dbReference>
<dbReference type="Proteomes" id="UP000231912">
    <property type="component" value="Unassembled WGS sequence"/>
</dbReference>
<dbReference type="Gene3D" id="3.40.30.10">
    <property type="entry name" value="Glutaredoxin"/>
    <property type="match status" value="1"/>
</dbReference>
<dbReference type="EMBL" id="NPDT01000006">
    <property type="protein sequence ID" value="PJZ65230.1"/>
    <property type="molecule type" value="Genomic_DNA"/>
</dbReference>
<dbReference type="GO" id="GO:0016491">
    <property type="term" value="F:oxidoreductase activity"/>
    <property type="evidence" value="ECO:0007669"/>
    <property type="project" value="UniProtKB-KW"/>
</dbReference>
<evidence type="ECO:0000313" key="9">
    <source>
        <dbReference type="Proteomes" id="UP000231912"/>
    </source>
</evidence>
<evidence type="ECO:0000259" key="7">
    <source>
        <dbReference type="PROSITE" id="PS51352"/>
    </source>
</evidence>
<evidence type="ECO:0000256" key="1">
    <source>
        <dbReference type="ARBA" id="ARBA00005791"/>
    </source>
</evidence>
<dbReference type="InterPro" id="IPR036249">
    <property type="entry name" value="Thioredoxin-like_sf"/>
</dbReference>
<keyword evidence="4" id="KW-1015">Disulfide bond</keyword>
<dbReference type="InterPro" id="IPR012336">
    <property type="entry name" value="Thioredoxin-like_fold"/>
</dbReference>
<reference evidence="8 9" key="1">
    <citation type="submission" date="2017-07" db="EMBL/GenBank/DDBJ databases">
        <title>Leptospira spp. isolated from tropical soils.</title>
        <authorList>
            <person name="Thibeaux R."/>
            <person name="Iraola G."/>
            <person name="Ferres I."/>
            <person name="Bierque E."/>
            <person name="Girault D."/>
            <person name="Soupe-Gilbert M.-E."/>
            <person name="Picardeau M."/>
            <person name="Goarant C."/>
        </authorList>
    </citation>
    <scope>NUCLEOTIDE SEQUENCE [LARGE SCALE GENOMIC DNA]</scope>
    <source>
        <strain evidence="8 9">FH2-C-A2</strain>
    </source>
</reference>
<organism evidence="8 9">
    <name type="scientific">Leptospira wolffii</name>
    <dbReference type="NCBI Taxonomy" id="409998"/>
    <lineage>
        <taxon>Bacteria</taxon>
        <taxon>Pseudomonadati</taxon>
        <taxon>Spirochaetota</taxon>
        <taxon>Spirochaetia</taxon>
        <taxon>Leptospirales</taxon>
        <taxon>Leptospiraceae</taxon>
        <taxon>Leptospira</taxon>
    </lineage>
</organism>
<feature type="domain" description="Thioredoxin" evidence="7">
    <location>
        <begin position="171"/>
        <end position="352"/>
    </location>
</feature>
<keyword evidence="6" id="KW-0812">Transmembrane</keyword>
<keyword evidence="5" id="KW-0676">Redox-active center</keyword>
<sequence length="353" mass="40789">MSEESSPRFWERFPGAKFQAILPWIFLGYVLISIYPLVKFFLPEHYMKIGWRYYTIGDVKDENPAAYRKYVQENNQQMYRLFSQFASSEILKREAKERGVTVEELTRFAEGYEPAEAEIELAYNQFKNEEQLKGRPYKDVRADLINYLKAVQEDREKQALYQELRQKYETEIRGPELPPATKVAVETGDNPSIGPDDAKVTIVEFSDFECPYCAMSQTTTAALREQYKDKIKWVFRDFPMSFHRNAMFAHIAANCAIPQGKYWQLNNLLFKNGDKLKKENVISLAQQVGLNMGEFNRCISDEAAAKKAIQEDMAAGQKYGVNGTPAFFINGIMVEGNMPIQNFTKIIDEELKN</sequence>
<evidence type="ECO:0000256" key="6">
    <source>
        <dbReference type="SAM" id="Phobius"/>
    </source>
</evidence>
<dbReference type="InterPro" id="IPR013766">
    <property type="entry name" value="Thioredoxin_domain"/>
</dbReference>
<dbReference type="PROSITE" id="PS51352">
    <property type="entry name" value="THIOREDOXIN_2"/>
    <property type="match status" value="1"/>
</dbReference>
<protein>
    <submittedName>
        <fullName evidence="8">Oxidoreductase</fullName>
    </submittedName>
</protein>
<dbReference type="PANTHER" id="PTHR13887">
    <property type="entry name" value="GLUTATHIONE S-TRANSFERASE KAPPA"/>
    <property type="match status" value="1"/>
</dbReference>
<comment type="similarity">
    <text evidence="1">Belongs to the thioredoxin family. DsbA subfamily.</text>
</comment>
<dbReference type="SUPFAM" id="SSF52833">
    <property type="entry name" value="Thioredoxin-like"/>
    <property type="match status" value="1"/>
</dbReference>
<evidence type="ECO:0000256" key="2">
    <source>
        <dbReference type="ARBA" id="ARBA00022729"/>
    </source>
</evidence>
<dbReference type="AlphaFoldDB" id="A0A2M9Z9Z8"/>
<comment type="caution">
    <text evidence="8">The sequence shown here is derived from an EMBL/GenBank/DDBJ whole genome shotgun (WGS) entry which is preliminary data.</text>
</comment>
<keyword evidence="3" id="KW-0560">Oxidoreductase</keyword>
<keyword evidence="6" id="KW-1133">Transmembrane helix</keyword>
<evidence type="ECO:0000313" key="8">
    <source>
        <dbReference type="EMBL" id="PJZ65230.1"/>
    </source>
</evidence>
<evidence type="ECO:0000256" key="4">
    <source>
        <dbReference type="ARBA" id="ARBA00023157"/>
    </source>
</evidence>
<feature type="transmembrane region" description="Helical" evidence="6">
    <location>
        <begin position="20"/>
        <end position="42"/>
    </location>
</feature>
<evidence type="ECO:0000256" key="5">
    <source>
        <dbReference type="ARBA" id="ARBA00023284"/>
    </source>
</evidence>
<name>A0A2M9Z9Z8_9LEPT</name>
<evidence type="ECO:0000256" key="3">
    <source>
        <dbReference type="ARBA" id="ARBA00023002"/>
    </source>
</evidence>
<keyword evidence="6" id="KW-0472">Membrane</keyword>
<dbReference type="Pfam" id="PF13462">
    <property type="entry name" value="Thioredoxin_4"/>
    <property type="match status" value="1"/>
</dbReference>
<gene>
    <name evidence="8" type="ORF">CH371_14030</name>
</gene>
<dbReference type="RefSeq" id="WP_100759618.1">
    <property type="nucleotide sequence ID" value="NZ_NPDT01000006.1"/>
</dbReference>
<keyword evidence="2" id="KW-0732">Signal</keyword>